<dbReference type="CDD" id="cd18533">
    <property type="entry name" value="PTP_fungal"/>
    <property type="match status" value="1"/>
</dbReference>
<dbReference type="SMART" id="SM00194">
    <property type="entry name" value="PTPc"/>
    <property type="match status" value="1"/>
</dbReference>
<dbReference type="OrthoDB" id="10253954at2759"/>
<dbReference type="SMART" id="SM00404">
    <property type="entry name" value="PTPc_motif"/>
    <property type="match status" value="1"/>
</dbReference>
<dbReference type="InterPro" id="IPR000242">
    <property type="entry name" value="PTP_cat"/>
</dbReference>
<dbReference type="EMBL" id="KE123912">
    <property type="protein sequence ID" value="EPB91123.1"/>
    <property type="molecule type" value="Genomic_DNA"/>
</dbReference>
<dbReference type="InterPro" id="IPR050348">
    <property type="entry name" value="Protein-Tyr_Phosphatase"/>
</dbReference>
<dbReference type="PRINTS" id="PR00700">
    <property type="entry name" value="PRTYPHPHTASE"/>
</dbReference>
<evidence type="ECO:0008006" key="7">
    <source>
        <dbReference type="Google" id="ProtNLM"/>
    </source>
</evidence>
<dbReference type="InterPro" id="IPR016130">
    <property type="entry name" value="Tyr_Pase_AS"/>
</dbReference>
<dbReference type="GO" id="GO:0004725">
    <property type="term" value="F:protein tyrosine phosphatase activity"/>
    <property type="evidence" value="ECO:0007669"/>
    <property type="project" value="InterPro"/>
</dbReference>
<proteinExistence type="inferred from homology"/>
<feature type="compositionally biased region" description="Polar residues" evidence="2">
    <location>
        <begin position="19"/>
        <end position="34"/>
    </location>
</feature>
<gene>
    <name evidence="5" type="ORF">HMPREF1544_02003</name>
</gene>
<comment type="similarity">
    <text evidence="1">Belongs to the protein-tyrosine phosphatase family. Non-receptor class subfamily.</text>
</comment>
<feature type="domain" description="Tyrosine specific protein phosphatases" evidence="4">
    <location>
        <begin position="372"/>
        <end position="463"/>
    </location>
</feature>
<dbReference type="STRING" id="1220926.S2K6S0"/>
<feature type="compositionally biased region" description="Basic and acidic residues" evidence="2">
    <location>
        <begin position="1"/>
        <end position="10"/>
    </location>
</feature>
<evidence type="ECO:0000259" key="3">
    <source>
        <dbReference type="PROSITE" id="PS50055"/>
    </source>
</evidence>
<dbReference type="PANTHER" id="PTHR19134">
    <property type="entry name" value="RECEPTOR-TYPE TYROSINE-PROTEIN PHOSPHATASE"/>
    <property type="match status" value="1"/>
</dbReference>
<dbReference type="PROSITE" id="PS00383">
    <property type="entry name" value="TYR_PHOSPHATASE_1"/>
    <property type="match status" value="1"/>
</dbReference>
<dbReference type="Pfam" id="PF00102">
    <property type="entry name" value="Y_phosphatase"/>
    <property type="match status" value="1"/>
</dbReference>
<dbReference type="PROSITE" id="PS50055">
    <property type="entry name" value="TYR_PHOSPHATASE_PTP"/>
    <property type="match status" value="1"/>
</dbReference>
<dbReference type="AlphaFoldDB" id="S2K6S0"/>
<keyword evidence="6" id="KW-1185">Reference proteome</keyword>
<dbReference type="SUPFAM" id="SSF52799">
    <property type="entry name" value="(Phosphotyrosine protein) phosphatases II"/>
    <property type="match status" value="1"/>
</dbReference>
<feature type="domain" description="Tyrosine-protein phosphatase" evidence="3">
    <location>
        <begin position="212"/>
        <end position="472"/>
    </location>
</feature>
<evidence type="ECO:0000313" key="6">
    <source>
        <dbReference type="Proteomes" id="UP000014254"/>
    </source>
</evidence>
<dbReference type="Proteomes" id="UP000014254">
    <property type="component" value="Unassembled WGS sequence"/>
</dbReference>
<dbReference type="Gene3D" id="3.90.190.10">
    <property type="entry name" value="Protein tyrosine phosphatase superfamily"/>
    <property type="match status" value="1"/>
</dbReference>
<sequence length="479" mass="55472">MNVLTDEHAEGFIGEEPNTRVSGSVETQTSLPTNPLNSCLPKRSPVIVESSPDTQKRIKRRPINKLHLGSLAQASITDNSTSQCENQPFNLFFSNIRQKLGLGHSSIKERFPLRFPNGMQYDSKTGSVKIDGNNHQLRYCAGMLNNHTLPLWLQRCLSPNTGQNLMAEYYEHIEKSEQKRLKGVIAHHSQVADNFMEHPFSIVAAMEKGTLNRYTNIWPFEYTRVKLRNKENDYINASYIQYSRHYPRYISTQGPLPATFNDFWALAWDENSRIIVMLTKEEEEEMNRIKCHRYWPTETENIKVFGSITINFVSETESLPRSTFKPQPGIDEGTTLRTFEMKKDGQEPRIIRHFHYRGWQDHGVPDDPVGTLHLVKLVQKSQKEFKQKQQQQNGDDGPIIVHCSAGCGRTGAFCTIDTLIQRLSNMEHLTEEEQTEEIDLIYQTVSKFREQRMSMVQTFRQFIFVYESILWWILDVDSS</sequence>
<dbReference type="PROSITE" id="PS50056">
    <property type="entry name" value="TYR_PHOSPHATASE_2"/>
    <property type="match status" value="1"/>
</dbReference>
<evidence type="ECO:0000256" key="1">
    <source>
        <dbReference type="ARBA" id="ARBA00009649"/>
    </source>
</evidence>
<accession>S2K6S0</accession>
<dbReference type="VEuPathDB" id="FungiDB:HMPREF1544_02003"/>
<dbReference type="InterPro" id="IPR000387">
    <property type="entry name" value="Tyr_Pase_dom"/>
</dbReference>
<dbReference type="InterPro" id="IPR029021">
    <property type="entry name" value="Prot-tyrosine_phosphatase-like"/>
</dbReference>
<evidence type="ECO:0000259" key="4">
    <source>
        <dbReference type="PROSITE" id="PS50056"/>
    </source>
</evidence>
<reference evidence="6" key="1">
    <citation type="submission" date="2013-05" db="EMBL/GenBank/DDBJ databases">
        <title>The Genome sequence of Mucor circinelloides f. circinelloides 1006PhL.</title>
        <authorList>
            <consortium name="The Broad Institute Genomics Platform"/>
            <person name="Cuomo C."/>
            <person name="Earl A."/>
            <person name="Findley K."/>
            <person name="Lee S.C."/>
            <person name="Walker B."/>
            <person name="Young S."/>
            <person name="Zeng Q."/>
            <person name="Gargeya S."/>
            <person name="Fitzgerald M."/>
            <person name="Haas B."/>
            <person name="Abouelleil A."/>
            <person name="Allen A.W."/>
            <person name="Alvarado L."/>
            <person name="Arachchi H.M."/>
            <person name="Berlin A.M."/>
            <person name="Chapman S.B."/>
            <person name="Gainer-Dewar J."/>
            <person name="Goldberg J."/>
            <person name="Griggs A."/>
            <person name="Gujja S."/>
            <person name="Hansen M."/>
            <person name="Howarth C."/>
            <person name="Imamovic A."/>
            <person name="Ireland A."/>
            <person name="Larimer J."/>
            <person name="McCowan C."/>
            <person name="Murphy C."/>
            <person name="Pearson M."/>
            <person name="Poon T.W."/>
            <person name="Priest M."/>
            <person name="Roberts A."/>
            <person name="Saif S."/>
            <person name="Shea T."/>
            <person name="Sisk P."/>
            <person name="Sykes S."/>
            <person name="Wortman J."/>
            <person name="Nusbaum C."/>
            <person name="Birren B."/>
        </authorList>
    </citation>
    <scope>NUCLEOTIDE SEQUENCE [LARGE SCALE GENOMIC DNA]</scope>
    <source>
        <strain evidence="6">1006PhL</strain>
    </source>
</reference>
<dbReference type="eggNOG" id="KOG4228">
    <property type="taxonomic scope" value="Eukaryota"/>
</dbReference>
<feature type="region of interest" description="Disordered" evidence="2">
    <location>
        <begin position="1"/>
        <end position="34"/>
    </location>
</feature>
<protein>
    <recommendedName>
        <fullName evidence="7">Protein-tyrosine phosphatase</fullName>
    </recommendedName>
</protein>
<evidence type="ECO:0000256" key="2">
    <source>
        <dbReference type="SAM" id="MobiDB-lite"/>
    </source>
</evidence>
<dbReference type="InParanoid" id="S2K6S0"/>
<evidence type="ECO:0000313" key="5">
    <source>
        <dbReference type="EMBL" id="EPB91123.1"/>
    </source>
</evidence>
<organism evidence="5 6">
    <name type="scientific">Mucor circinelloides f. circinelloides (strain 1006PhL)</name>
    <name type="common">Mucormycosis agent</name>
    <name type="synonym">Calyptromyces circinelloides</name>
    <dbReference type="NCBI Taxonomy" id="1220926"/>
    <lineage>
        <taxon>Eukaryota</taxon>
        <taxon>Fungi</taxon>
        <taxon>Fungi incertae sedis</taxon>
        <taxon>Mucoromycota</taxon>
        <taxon>Mucoromycotina</taxon>
        <taxon>Mucoromycetes</taxon>
        <taxon>Mucorales</taxon>
        <taxon>Mucorineae</taxon>
        <taxon>Mucoraceae</taxon>
        <taxon>Mucor</taxon>
    </lineage>
</organism>
<dbReference type="InterPro" id="IPR003595">
    <property type="entry name" value="Tyr_Pase_cat"/>
</dbReference>
<dbReference type="PANTHER" id="PTHR19134:SF449">
    <property type="entry name" value="TYROSINE-PROTEIN PHOSPHATASE 1"/>
    <property type="match status" value="1"/>
</dbReference>
<dbReference type="FunCoup" id="S2K6S0">
    <property type="interactions" value="611"/>
</dbReference>
<name>S2K6S0_MUCC1</name>